<name>A0A5E4MR93_9HEMI</name>
<accession>A0A5E4MR93</accession>
<dbReference type="AlphaFoldDB" id="A0A5E4MR93"/>
<dbReference type="Proteomes" id="UP000325440">
    <property type="component" value="Unassembled WGS sequence"/>
</dbReference>
<reference evidence="1 2" key="1">
    <citation type="submission" date="2019-08" db="EMBL/GenBank/DDBJ databases">
        <authorList>
            <person name="Alioto T."/>
            <person name="Alioto T."/>
            <person name="Gomez Garrido J."/>
        </authorList>
    </citation>
    <scope>NUCLEOTIDE SEQUENCE [LARGE SCALE GENOMIC DNA]</scope>
</reference>
<dbReference type="EMBL" id="CABPRJ010001011">
    <property type="protein sequence ID" value="VVC34739.1"/>
    <property type="molecule type" value="Genomic_DNA"/>
</dbReference>
<dbReference type="Gene3D" id="3.10.10.10">
    <property type="entry name" value="HIV Type 1 Reverse Transcriptase, subunit A, domain 1"/>
    <property type="match status" value="1"/>
</dbReference>
<dbReference type="OrthoDB" id="244495at2759"/>
<evidence type="ECO:0000313" key="2">
    <source>
        <dbReference type="Proteomes" id="UP000325440"/>
    </source>
</evidence>
<organism evidence="1 2">
    <name type="scientific">Cinara cedri</name>
    <dbReference type="NCBI Taxonomy" id="506608"/>
    <lineage>
        <taxon>Eukaryota</taxon>
        <taxon>Metazoa</taxon>
        <taxon>Ecdysozoa</taxon>
        <taxon>Arthropoda</taxon>
        <taxon>Hexapoda</taxon>
        <taxon>Insecta</taxon>
        <taxon>Pterygota</taxon>
        <taxon>Neoptera</taxon>
        <taxon>Paraneoptera</taxon>
        <taxon>Hemiptera</taxon>
        <taxon>Sternorrhyncha</taxon>
        <taxon>Aphidomorpha</taxon>
        <taxon>Aphidoidea</taxon>
        <taxon>Aphididae</taxon>
        <taxon>Lachninae</taxon>
        <taxon>Cinara</taxon>
    </lineage>
</organism>
<evidence type="ECO:0000313" key="1">
    <source>
        <dbReference type="EMBL" id="VVC34739.1"/>
    </source>
</evidence>
<gene>
    <name evidence="1" type="ORF">CINCED_3A008527</name>
</gene>
<sequence>MYLVTILLCEWTQELKTGRLTLVFHNFDYSKGEAGLLYIYICSFVLTKMYFERLEASNSNYLKFINPSELFFISMLVVTKYLYDAVEYYWAVNREWDVILESARNKLETHEEINYQNMIKRKSHKLPKFELYGSQLKSKSGHFKIAAKGSKKNNKLAFYCCRMDSHFKPNCEFKTYSCSNCSKISHLKKVFKNKTEHVNNVDLVDLNLSNICNLDSDVSNSVIHFYVKLCISKKPRVLPFFLKDSVSKVLDRLIAVDLLLPVEARDWGTPIVLVVKANGSIRICSD</sequence>
<protein>
    <submittedName>
        <fullName evidence="1">Uncharacterized protein</fullName>
    </submittedName>
</protein>
<proteinExistence type="predicted"/>
<keyword evidence="2" id="KW-1185">Reference proteome</keyword>